<evidence type="ECO:0000259" key="1">
    <source>
        <dbReference type="Pfam" id="PF00534"/>
    </source>
</evidence>
<dbReference type="SUPFAM" id="SSF53756">
    <property type="entry name" value="UDP-Glycosyltransferase/glycogen phosphorylase"/>
    <property type="match status" value="1"/>
</dbReference>
<dbReference type="OrthoDB" id="919017at2"/>
<comment type="caution">
    <text evidence="2">The sequence shown here is derived from an EMBL/GenBank/DDBJ whole genome shotgun (WGS) entry which is preliminary data.</text>
</comment>
<sequence length="391" mass="43776">MRRILLFDSVIDGHHADYLTHLINYWLHRRPDGELLVVTQASFASTFHQLVADGPASDRVRFIPIPPSVIDHTHQTSPLNRSFREWKLALSYAAEHRPTHMLLMYVDIFQLSMWLGRKAPCAVSGIYFRPDFHYAVRGGLKARLNVLRKKLTLRGVLFRGVLSNLFCLDHSAVPALRQMSPGVNVLPLPDPVKSYDISPAELDALRTELQLDPNRKTLLLFGHLDDRKGIEPLLEALRLVKPAVRQALSVVLVGSIRPDFQQLIEQKIAEVPGDARIIPVFKEVRGRRIQTYFDISDYALALYQRHVGMASVIIRAAVSKKPLLSSDYGYMGHLVQTEQLGLVADSTSPSAIASMLEQVVAGSVSYSTANLQKLADQNSDVAFAETILSRM</sequence>
<gene>
    <name evidence="2" type="ORF">DYU11_28530</name>
</gene>
<feature type="domain" description="Glycosyl transferase family 1" evidence="1">
    <location>
        <begin position="206"/>
        <end position="362"/>
    </location>
</feature>
<dbReference type="Proteomes" id="UP000283523">
    <property type="component" value="Unassembled WGS sequence"/>
</dbReference>
<dbReference type="Gene3D" id="3.40.50.2000">
    <property type="entry name" value="Glycogen Phosphorylase B"/>
    <property type="match status" value="1"/>
</dbReference>
<evidence type="ECO:0000313" key="3">
    <source>
        <dbReference type="Proteomes" id="UP000283523"/>
    </source>
</evidence>
<dbReference type="RefSeq" id="WP_119671155.1">
    <property type="nucleotide sequence ID" value="NZ_QXED01000011.1"/>
</dbReference>
<accession>A0A418LZ73</accession>
<dbReference type="InterPro" id="IPR001296">
    <property type="entry name" value="Glyco_trans_1"/>
</dbReference>
<keyword evidence="3" id="KW-1185">Reference proteome</keyword>
<name>A0A418LZ73_9BACT</name>
<dbReference type="EMBL" id="QXED01000011">
    <property type="protein sequence ID" value="RIV18521.1"/>
    <property type="molecule type" value="Genomic_DNA"/>
</dbReference>
<proteinExistence type="predicted"/>
<dbReference type="Pfam" id="PF00534">
    <property type="entry name" value="Glycos_transf_1"/>
    <property type="match status" value="1"/>
</dbReference>
<evidence type="ECO:0000313" key="2">
    <source>
        <dbReference type="EMBL" id="RIV18521.1"/>
    </source>
</evidence>
<reference evidence="2 3" key="1">
    <citation type="submission" date="2018-08" db="EMBL/GenBank/DDBJ databases">
        <title>Fibrisoma montanum sp. nov., isolated from Danxia mountain soil.</title>
        <authorList>
            <person name="Huang Y."/>
        </authorList>
    </citation>
    <scope>NUCLEOTIDE SEQUENCE [LARGE SCALE GENOMIC DNA]</scope>
    <source>
        <strain evidence="2 3">HYT19</strain>
    </source>
</reference>
<protein>
    <submittedName>
        <fullName evidence="2">Glycosyltransferase family 1 protein</fullName>
    </submittedName>
</protein>
<dbReference type="AlphaFoldDB" id="A0A418LZ73"/>
<organism evidence="2 3">
    <name type="scientific">Fibrisoma montanum</name>
    <dbReference type="NCBI Taxonomy" id="2305895"/>
    <lineage>
        <taxon>Bacteria</taxon>
        <taxon>Pseudomonadati</taxon>
        <taxon>Bacteroidota</taxon>
        <taxon>Cytophagia</taxon>
        <taxon>Cytophagales</taxon>
        <taxon>Spirosomataceae</taxon>
        <taxon>Fibrisoma</taxon>
    </lineage>
</organism>
<dbReference type="GO" id="GO:0016757">
    <property type="term" value="F:glycosyltransferase activity"/>
    <property type="evidence" value="ECO:0007669"/>
    <property type="project" value="InterPro"/>
</dbReference>
<keyword evidence="2" id="KW-0808">Transferase</keyword>